<sequence length="60" mass="6517">MAEKIVMTCPNCGNMIKGDEYVGISQIHSVVHFSCGSMPLPGEKVIEIGSFEDIIGKYLV</sequence>
<reference evidence="1 2" key="1">
    <citation type="submission" date="2016-01" db="EMBL/GenBank/DDBJ databases">
        <title>Investigation of taxonomic status of Bacillus aminovorans.</title>
        <authorList>
            <person name="Verma A."/>
            <person name="Pal Y."/>
            <person name="Krishnamurthi S."/>
        </authorList>
    </citation>
    <scope>NUCLEOTIDE SEQUENCE [LARGE SCALE GENOMIC DNA]</scope>
    <source>
        <strain evidence="1 2">DSM 1314</strain>
    </source>
</reference>
<gene>
    <name evidence="1" type="ORF">AWH49_10955</name>
</gene>
<dbReference type="RefSeq" id="WP_063965080.1">
    <property type="nucleotide sequence ID" value="NZ_JBCNAN010000021.1"/>
</dbReference>
<dbReference type="Proteomes" id="UP000076935">
    <property type="component" value="Unassembled WGS sequence"/>
</dbReference>
<evidence type="ECO:0000313" key="2">
    <source>
        <dbReference type="Proteomes" id="UP000076935"/>
    </source>
</evidence>
<accession>A0A177L8Y4</accession>
<comment type="caution">
    <text evidence="1">The sequence shown here is derived from an EMBL/GenBank/DDBJ whole genome shotgun (WGS) entry which is preliminary data.</text>
</comment>
<dbReference type="EMBL" id="LQWY01000014">
    <property type="protein sequence ID" value="OAH61934.1"/>
    <property type="molecule type" value="Genomic_DNA"/>
</dbReference>
<proteinExistence type="predicted"/>
<keyword evidence="2" id="KW-1185">Reference proteome</keyword>
<protein>
    <submittedName>
        <fullName evidence="1">Uncharacterized protein</fullName>
    </submittedName>
</protein>
<dbReference type="AlphaFoldDB" id="A0A177L8Y4"/>
<name>A0A177L8Y4_9BACI</name>
<organism evidence="1 2">
    <name type="scientific">Domibacillus aminovorans</name>
    <dbReference type="NCBI Taxonomy" id="29332"/>
    <lineage>
        <taxon>Bacteria</taxon>
        <taxon>Bacillati</taxon>
        <taxon>Bacillota</taxon>
        <taxon>Bacilli</taxon>
        <taxon>Bacillales</taxon>
        <taxon>Bacillaceae</taxon>
        <taxon>Domibacillus</taxon>
    </lineage>
</organism>
<evidence type="ECO:0000313" key="1">
    <source>
        <dbReference type="EMBL" id="OAH61934.1"/>
    </source>
</evidence>